<comment type="pathway">
    <text evidence="7">Carbohydrate biosynthesis; gluconeogenesis.</text>
</comment>
<dbReference type="PRINTS" id="PR00662">
    <property type="entry name" value="G6PISOMERASE"/>
</dbReference>
<dbReference type="Pfam" id="PF00342">
    <property type="entry name" value="PGI"/>
    <property type="match status" value="1"/>
</dbReference>
<feature type="active site" evidence="7">
    <location>
        <position position="485"/>
    </location>
</feature>
<sequence>MTSLANSPAWKDFCGAVKTSEIGAHALRILDAAGLSVDLSTQRHSADVETAGKQLLKAQGFESARTQLFNGSPINWTENRAAWHTALRATEPPVAVAELIKHERERMLSFVDQANAKNQYRNVVHLGIGGSDWGPRLVVESLTGLTGRRTMRFASNVDAHAITAALDGLDPHDTLIIIASKSFTTTESLANAACATDWLRAGGVKRPLDQFVAITANVKAARDYGIDNDHIFQFWDWVGGRYSLWSSIGLPIALGLGADVFAALLAGAAEMDEHFLTAPIESNVPVQMALSGVANRSVLGYASFALCPYDARLKHLIPWLQQLEMESLGKSTTRDGDTLDVPSSPAVWGMPGTDSQHTFFQWLHQDNIGAPVDFILCATPDHRYNRHHRLLVANCLAQRAALWQGKSYERALEEVQRTEKDPVKASILAQHRVHPGGRPSTLIVMPRLDAKSLGALLALYEHKVFTQGVIWGINPFDQWGVEFGKQLAGDIERRLDALGSDPEVSPYDPSTAYWVKKLAGS</sequence>
<dbReference type="InterPro" id="IPR018189">
    <property type="entry name" value="Phosphoglucose_isomerase_CS"/>
</dbReference>
<keyword evidence="5 7" id="KW-0413">Isomerase</keyword>
<dbReference type="InterPro" id="IPR035482">
    <property type="entry name" value="SIS_PGI_2"/>
</dbReference>
<evidence type="ECO:0000256" key="8">
    <source>
        <dbReference type="RuleBase" id="RU000612"/>
    </source>
</evidence>
<comment type="catalytic activity">
    <reaction evidence="6 7 8">
        <text>alpha-D-glucose 6-phosphate = beta-D-fructose 6-phosphate</text>
        <dbReference type="Rhea" id="RHEA:11816"/>
        <dbReference type="ChEBI" id="CHEBI:57634"/>
        <dbReference type="ChEBI" id="CHEBI:58225"/>
        <dbReference type="EC" id="5.3.1.9"/>
    </reaction>
</comment>
<dbReference type="GO" id="GO:0006094">
    <property type="term" value="P:gluconeogenesis"/>
    <property type="evidence" value="ECO:0007669"/>
    <property type="project" value="UniProtKB-UniRule"/>
</dbReference>
<keyword evidence="3 7" id="KW-0312">Gluconeogenesis</keyword>
<dbReference type="GO" id="GO:0006096">
    <property type="term" value="P:glycolytic process"/>
    <property type="evidence" value="ECO:0007669"/>
    <property type="project" value="UniProtKB-UniRule"/>
</dbReference>
<organism evidence="9 10">
    <name type="scientific">Jezberella montanilacus</name>
    <dbReference type="NCBI Taxonomy" id="323426"/>
    <lineage>
        <taxon>Bacteria</taxon>
        <taxon>Pseudomonadati</taxon>
        <taxon>Pseudomonadota</taxon>
        <taxon>Betaproteobacteria</taxon>
        <taxon>Burkholderiales</taxon>
        <taxon>Alcaligenaceae</taxon>
        <taxon>Jezberella</taxon>
    </lineage>
</organism>
<comment type="similarity">
    <text evidence="2 7 8">Belongs to the GPI family.</text>
</comment>
<keyword evidence="10" id="KW-1185">Reference proteome</keyword>
<dbReference type="SUPFAM" id="SSF53697">
    <property type="entry name" value="SIS domain"/>
    <property type="match status" value="1"/>
</dbReference>
<dbReference type="UniPathway" id="UPA00138"/>
<dbReference type="GO" id="GO:0051156">
    <property type="term" value="P:glucose 6-phosphate metabolic process"/>
    <property type="evidence" value="ECO:0007669"/>
    <property type="project" value="TreeGrafter"/>
</dbReference>
<evidence type="ECO:0000256" key="6">
    <source>
        <dbReference type="ARBA" id="ARBA00029321"/>
    </source>
</evidence>
<comment type="subcellular location">
    <subcellularLocation>
        <location evidence="7">Cytoplasm</location>
    </subcellularLocation>
</comment>
<evidence type="ECO:0000256" key="2">
    <source>
        <dbReference type="ARBA" id="ARBA00006604"/>
    </source>
</evidence>
<dbReference type="InterPro" id="IPR046348">
    <property type="entry name" value="SIS_dom_sf"/>
</dbReference>
<keyword evidence="7" id="KW-0963">Cytoplasm</keyword>
<keyword evidence="4 7" id="KW-0324">Glycolysis</keyword>
<dbReference type="PANTHER" id="PTHR11469:SF1">
    <property type="entry name" value="GLUCOSE-6-PHOSPHATE ISOMERASE"/>
    <property type="match status" value="1"/>
</dbReference>
<dbReference type="GO" id="GO:0004347">
    <property type="term" value="F:glucose-6-phosphate isomerase activity"/>
    <property type="evidence" value="ECO:0007669"/>
    <property type="project" value="UniProtKB-UniRule"/>
</dbReference>
<feature type="active site" evidence="7">
    <location>
        <position position="357"/>
    </location>
</feature>
<dbReference type="HAMAP" id="MF_00473">
    <property type="entry name" value="G6P_isomerase"/>
    <property type="match status" value="1"/>
</dbReference>
<dbReference type="Gene3D" id="3.40.50.10490">
    <property type="entry name" value="Glucose-6-phosphate isomerase like protein, domain 1"/>
    <property type="match status" value="2"/>
</dbReference>
<dbReference type="GO" id="GO:0048029">
    <property type="term" value="F:monosaccharide binding"/>
    <property type="evidence" value="ECO:0007669"/>
    <property type="project" value="TreeGrafter"/>
</dbReference>
<evidence type="ECO:0000256" key="3">
    <source>
        <dbReference type="ARBA" id="ARBA00022432"/>
    </source>
</evidence>
<proteinExistence type="inferred from homology"/>
<evidence type="ECO:0000256" key="1">
    <source>
        <dbReference type="ARBA" id="ARBA00004926"/>
    </source>
</evidence>
<evidence type="ECO:0000313" key="10">
    <source>
        <dbReference type="Proteomes" id="UP000238308"/>
    </source>
</evidence>
<gene>
    <name evidence="7" type="primary">pgi</name>
    <name evidence="9" type="ORF">BCM14_1691</name>
</gene>
<reference evidence="9 10" key="1">
    <citation type="submission" date="2018-03" db="EMBL/GenBank/DDBJ databases">
        <title>Genomic Encyclopedia of Type Strains, Phase III (KMG-III): the genomes of soil and plant-associated and newly described type strains.</title>
        <authorList>
            <person name="Whitman W."/>
        </authorList>
    </citation>
    <scope>NUCLEOTIDE SEQUENCE [LARGE SCALE GENOMIC DNA]</scope>
    <source>
        <strain evidence="9 10">MWH-P2sevCIIIb</strain>
    </source>
</reference>
<dbReference type="Proteomes" id="UP000238308">
    <property type="component" value="Unassembled WGS sequence"/>
</dbReference>
<evidence type="ECO:0000313" key="9">
    <source>
        <dbReference type="EMBL" id="PRY97976.1"/>
    </source>
</evidence>
<dbReference type="GO" id="GO:0097367">
    <property type="term" value="F:carbohydrate derivative binding"/>
    <property type="evidence" value="ECO:0007669"/>
    <property type="project" value="InterPro"/>
</dbReference>
<dbReference type="PANTHER" id="PTHR11469">
    <property type="entry name" value="GLUCOSE-6-PHOSPHATE ISOMERASE"/>
    <property type="match status" value="1"/>
</dbReference>
<protein>
    <recommendedName>
        <fullName evidence="7">Glucose-6-phosphate isomerase</fullName>
        <shortName evidence="7">GPI</shortName>
        <ecNumber evidence="7">5.3.1.9</ecNumber>
    </recommendedName>
    <alternativeName>
        <fullName evidence="7">Phosphoglucose isomerase</fullName>
        <shortName evidence="7">PGI</shortName>
    </alternativeName>
    <alternativeName>
        <fullName evidence="7">Phosphohexose isomerase</fullName>
        <shortName evidence="7">PHI</shortName>
    </alternativeName>
</protein>
<evidence type="ECO:0000256" key="4">
    <source>
        <dbReference type="ARBA" id="ARBA00023152"/>
    </source>
</evidence>
<dbReference type="CDD" id="cd05015">
    <property type="entry name" value="SIS_PGI_1"/>
    <property type="match status" value="1"/>
</dbReference>
<evidence type="ECO:0000256" key="5">
    <source>
        <dbReference type="ARBA" id="ARBA00023235"/>
    </source>
</evidence>
<dbReference type="PROSITE" id="PS00765">
    <property type="entry name" value="P_GLUCOSE_ISOMERASE_1"/>
    <property type="match status" value="1"/>
</dbReference>
<dbReference type="EC" id="5.3.1.9" evidence="7"/>
<comment type="function">
    <text evidence="7">Catalyzes the reversible isomerization of glucose-6-phosphate to fructose-6-phosphate.</text>
</comment>
<dbReference type="AlphaFoldDB" id="A0A2T0XGB1"/>
<evidence type="ECO:0000256" key="7">
    <source>
        <dbReference type="HAMAP-Rule" id="MF_00473"/>
    </source>
</evidence>
<dbReference type="UniPathway" id="UPA00109">
    <property type="reaction ID" value="UER00181"/>
</dbReference>
<dbReference type="GO" id="GO:0005829">
    <property type="term" value="C:cytosol"/>
    <property type="evidence" value="ECO:0007669"/>
    <property type="project" value="TreeGrafter"/>
</dbReference>
<comment type="pathway">
    <text evidence="1 7 8">Carbohydrate degradation; glycolysis; D-glyceraldehyde 3-phosphate and glycerone phosphate from D-glucose: step 2/4.</text>
</comment>
<dbReference type="PROSITE" id="PS51463">
    <property type="entry name" value="P_GLUCOSE_ISOMERASE_3"/>
    <property type="match status" value="1"/>
</dbReference>
<comment type="caution">
    <text evidence="9">The sequence shown here is derived from an EMBL/GenBank/DDBJ whole genome shotgun (WGS) entry which is preliminary data.</text>
</comment>
<dbReference type="InterPro" id="IPR023096">
    <property type="entry name" value="G6P_Isomerase_C"/>
</dbReference>
<dbReference type="InterPro" id="IPR035476">
    <property type="entry name" value="SIS_PGI_1"/>
</dbReference>
<dbReference type="EMBL" id="PVTV01000013">
    <property type="protein sequence ID" value="PRY97976.1"/>
    <property type="molecule type" value="Genomic_DNA"/>
</dbReference>
<dbReference type="PROSITE" id="PS00174">
    <property type="entry name" value="P_GLUCOSE_ISOMERASE_2"/>
    <property type="match status" value="1"/>
</dbReference>
<dbReference type="NCBIfam" id="NF001211">
    <property type="entry name" value="PRK00179.1"/>
    <property type="match status" value="1"/>
</dbReference>
<dbReference type="Gene3D" id="1.10.1390.10">
    <property type="match status" value="1"/>
</dbReference>
<dbReference type="InterPro" id="IPR001672">
    <property type="entry name" value="G6P_Isomerase"/>
</dbReference>
<feature type="active site" description="Proton donor" evidence="7">
    <location>
        <position position="326"/>
    </location>
</feature>
<dbReference type="CDD" id="cd05016">
    <property type="entry name" value="SIS_PGI_2"/>
    <property type="match status" value="1"/>
</dbReference>
<name>A0A2T0XGB1_9BURK</name>
<accession>A0A2T0XGB1</accession>